<protein>
    <submittedName>
        <fullName evidence="2">Uncharacterized protein</fullName>
    </submittedName>
</protein>
<name>A0ABN9R7E0_9DINO</name>
<feature type="non-terminal residue" evidence="2">
    <location>
        <position position="1"/>
    </location>
</feature>
<evidence type="ECO:0000313" key="2">
    <source>
        <dbReference type="EMBL" id="CAK0813414.1"/>
    </source>
</evidence>
<keyword evidence="3" id="KW-1185">Reference proteome</keyword>
<evidence type="ECO:0000313" key="3">
    <source>
        <dbReference type="Proteomes" id="UP001189429"/>
    </source>
</evidence>
<accession>A0ABN9R7E0</accession>
<reference evidence="2" key="1">
    <citation type="submission" date="2023-10" db="EMBL/GenBank/DDBJ databases">
        <authorList>
            <person name="Chen Y."/>
            <person name="Shah S."/>
            <person name="Dougan E. K."/>
            <person name="Thang M."/>
            <person name="Chan C."/>
        </authorList>
    </citation>
    <scope>NUCLEOTIDE SEQUENCE [LARGE SCALE GENOMIC DNA]</scope>
</reference>
<gene>
    <name evidence="2" type="ORF">PCOR1329_LOCUS17351</name>
</gene>
<dbReference type="EMBL" id="CAUYUJ010005373">
    <property type="protein sequence ID" value="CAK0813414.1"/>
    <property type="molecule type" value="Genomic_DNA"/>
</dbReference>
<feature type="region of interest" description="Disordered" evidence="1">
    <location>
        <begin position="522"/>
        <end position="544"/>
    </location>
</feature>
<organism evidence="2 3">
    <name type="scientific">Prorocentrum cordatum</name>
    <dbReference type="NCBI Taxonomy" id="2364126"/>
    <lineage>
        <taxon>Eukaryota</taxon>
        <taxon>Sar</taxon>
        <taxon>Alveolata</taxon>
        <taxon>Dinophyceae</taxon>
        <taxon>Prorocentrales</taxon>
        <taxon>Prorocentraceae</taxon>
        <taxon>Prorocentrum</taxon>
    </lineage>
</organism>
<feature type="compositionally biased region" description="Polar residues" evidence="1">
    <location>
        <begin position="534"/>
        <end position="544"/>
    </location>
</feature>
<sequence length="844" mass="93044">EGVEGVAKAKKVRKMIWCLAEAHRAMKRRLWLTDGIVSTAIFQDARKGKLTIRFTAVDVDLYHKVMASIEAYTSDAAADEIRAGFMLAGQTVRADAAKVMPNLRIVTRDKPHATRRLASRGWKADPFLDDVQGMFVWNEQSPVRLIQFSEVFSAWSQANVQKIEPHLKAANPHQGCKDLHFAPHRFDSASKPMSRCTIYFPALVATMDQIVASRKGNAEAVAASTFLGWLDDEKALQLAMLADAGDELSDLLRLLDYEGFPLEDLSFNLSAFLERLNYLFVGWGGQAPACLDGGYTKHMIDLLRNPLSIPVAGRSKVGSCSGVSLAAQARCLARMGNWVVVATETLRAEFPWFEVVQAWSVFNVVERDRDAGHHSLRARRAQRLEQLQRLVTAFGLQADPEHLDDQLQGLRHVALRVAAEEHLESRDAWVRAVTIARRTRMAGSMGCGKDLLSLLVRFWASGASTSGVEQSFAQIVGCSGPKLCMGMGALEDRMDILDLELIDEDSVINLAMQLWREHYGCSRTSGARPKRSDTGGTRQKNQGDLPTEFAFSKERRAAVTEALSSLPTQDVGAITDTAGARCMATWTDSHDKEIKFANEKRIKRIAEETWAGRDQALSSATDDDLAVVVATLERKVKTDKAYVAQCAKRRRLQQGPTPRSVDDSAVYVEAGLRTIDLDNFTGVCASKQLQHVVYAKDASLFVVKDIANISATVKWNAALCGGTICEWPFVQKGIGPSLALHAGLASRRLLFMTGVFVAAQPRLAETILVRMGTFPNAKWRITENQAWFTTRSRAEPSIAVALIATGENADTVMPDVRQAFTSAEALDFFYRVDDLSSTIGACSR</sequence>
<dbReference type="Proteomes" id="UP001189429">
    <property type="component" value="Unassembled WGS sequence"/>
</dbReference>
<evidence type="ECO:0000256" key="1">
    <source>
        <dbReference type="SAM" id="MobiDB-lite"/>
    </source>
</evidence>
<comment type="caution">
    <text evidence="2">The sequence shown here is derived from an EMBL/GenBank/DDBJ whole genome shotgun (WGS) entry which is preliminary data.</text>
</comment>
<proteinExistence type="predicted"/>